<protein>
    <recommendedName>
        <fullName evidence="4">Calcium-binding protein</fullName>
    </recommendedName>
</protein>
<gene>
    <name evidence="2" type="ORF">GCM10010371_63470</name>
</gene>
<evidence type="ECO:0000313" key="2">
    <source>
        <dbReference type="EMBL" id="GGZ94916.1"/>
    </source>
</evidence>
<dbReference type="Proteomes" id="UP000634660">
    <property type="component" value="Unassembled WGS sequence"/>
</dbReference>
<name>A0A918RE24_9ACTN</name>
<feature type="compositionally biased region" description="Polar residues" evidence="1">
    <location>
        <begin position="229"/>
        <end position="251"/>
    </location>
</feature>
<feature type="compositionally biased region" description="Gly residues" evidence="1">
    <location>
        <begin position="337"/>
        <end position="351"/>
    </location>
</feature>
<dbReference type="PRINTS" id="PR00313">
    <property type="entry name" value="CABNDNGRPT"/>
</dbReference>
<sequence>MTWYPSSTWRGTARTRPRAGGGALRPVTATLSALALTVLAPAALLPSASAAGGTTCTVDGTPHTTTPTSPQITASDDAAHVIDCPDGIRPGDTVTGGALANTVTIRGQGLSGTLTLRGQDTVTIAPTVTGADGIGANGVLRAAPPVAGVPRGLNATVTGGGPGAVIAGAGNAGTIDIAGIPADITLTGGIGNRSNSAGPGNSGTITPGTTGTLTVVGGDNPEANKDTDTGSSKTVTTPGDGNTGTVNAGTGDTSLVVRGGAATYFGGSETYPADGNIGTITGSDTGTITVVGGRSTDGPGSEAGTGNIGTITGGAHSGTITVVGGNRVNTEQHGRRGGIGNIGTITGGPTGQGARRIVVTGGDNTNGPGGTATSTAFQRGSLIRATHTDGVTIEVTGGRGTTGGAGNRPSLFPLNTLPSTIAGGPGDDTITVTGGQGTTFGGPGNDTSTVQTGPLLTKDVPGVVDGGDGDDTITVRASHNAPDVGGAGTFGNNGTINGGTGNDTITVTGGNTTDPGLLSYGGNGNSTKGKVDGGGGNDTIALTAGTPQLSLAGLVGNTGNYGTVNGGTGTNTCTITPASPLLHGPTNCP</sequence>
<dbReference type="EMBL" id="BMVX01000038">
    <property type="protein sequence ID" value="GGZ94916.1"/>
    <property type="molecule type" value="Genomic_DNA"/>
</dbReference>
<feature type="region of interest" description="Disordered" evidence="1">
    <location>
        <begin position="1"/>
        <end position="23"/>
    </location>
</feature>
<reference evidence="2" key="2">
    <citation type="submission" date="2020-09" db="EMBL/GenBank/DDBJ databases">
        <authorList>
            <person name="Sun Q."/>
            <person name="Ohkuma M."/>
        </authorList>
    </citation>
    <scope>NUCLEOTIDE SEQUENCE</scope>
    <source>
        <strain evidence="2">JCM 4834</strain>
    </source>
</reference>
<evidence type="ECO:0008006" key="4">
    <source>
        <dbReference type="Google" id="ProtNLM"/>
    </source>
</evidence>
<organism evidence="2 3">
    <name type="scientific">Streptomyces subrutilus</name>
    <dbReference type="NCBI Taxonomy" id="36818"/>
    <lineage>
        <taxon>Bacteria</taxon>
        <taxon>Bacillati</taxon>
        <taxon>Actinomycetota</taxon>
        <taxon>Actinomycetes</taxon>
        <taxon>Kitasatosporales</taxon>
        <taxon>Streptomycetaceae</taxon>
        <taxon>Streptomyces</taxon>
    </lineage>
</organism>
<evidence type="ECO:0000313" key="3">
    <source>
        <dbReference type="Proteomes" id="UP000634660"/>
    </source>
</evidence>
<dbReference type="AlphaFoldDB" id="A0A918RE24"/>
<reference evidence="2" key="1">
    <citation type="journal article" date="2014" name="Int. J. Syst. Evol. Microbiol.">
        <title>Complete genome sequence of Corynebacterium casei LMG S-19264T (=DSM 44701T), isolated from a smear-ripened cheese.</title>
        <authorList>
            <consortium name="US DOE Joint Genome Institute (JGI-PGF)"/>
            <person name="Walter F."/>
            <person name="Albersmeier A."/>
            <person name="Kalinowski J."/>
            <person name="Ruckert C."/>
        </authorList>
    </citation>
    <scope>NUCLEOTIDE SEQUENCE</scope>
    <source>
        <strain evidence="2">JCM 4834</strain>
    </source>
</reference>
<comment type="caution">
    <text evidence="2">The sequence shown here is derived from an EMBL/GenBank/DDBJ whole genome shotgun (WGS) entry which is preliminary data.</text>
</comment>
<proteinExistence type="predicted"/>
<feature type="region of interest" description="Disordered" evidence="1">
    <location>
        <begin position="329"/>
        <end position="351"/>
    </location>
</feature>
<dbReference type="RefSeq" id="WP_189829108.1">
    <property type="nucleotide sequence ID" value="NZ_BMVX01000038.1"/>
</dbReference>
<evidence type="ECO:0000256" key="1">
    <source>
        <dbReference type="SAM" id="MobiDB-lite"/>
    </source>
</evidence>
<feature type="region of interest" description="Disordered" evidence="1">
    <location>
        <begin position="438"/>
        <end position="463"/>
    </location>
</feature>
<feature type="region of interest" description="Disordered" evidence="1">
    <location>
        <begin position="217"/>
        <end position="251"/>
    </location>
</feature>
<accession>A0A918RE24</accession>